<dbReference type="GO" id="GO:0046872">
    <property type="term" value="F:metal ion binding"/>
    <property type="evidence" value="ECO:0007669"/>
    <property type="project" value="UniProtKB-KW"/>
</dbReference>
<dbReference type="CDD" id="cd00143">
    <property type="entry name" value="PP2Cc"/>
    <property type="match status" value="1"/>
</dbReference>
<dbReference type="Gene3D" id="3.60.40.10">
    <property type="entry name" value="PPM-type phosphatase domain"/>
    <property type="match status" value="1"/>
</dbReference>
<evidence type="ECO:0000256" key="1">
    <source>
        <dbReference type="ARBA" id="ARBA00001936"/>
    </source>
</evidence>
<evidence type="ECO:0000256" key="6">
    <source>
        <dbReference type="ARBA" id="ARBA00022842"/>
    </source>
</evidence>
<sequence length="414" mass="44790">MLKQEANIPLDEIIAQFGPPTDGGSRKSMLQALFEEGLEETSSDGSEEELTPSESDTERSGEDSPSPSQDKDDTKSPSQPKSTNGILKKSDDSYEDVAQSSDIFALDASSNLEVPFIQPSSLPSPIKSPDKLSQSESDNPELEETEATLKRELEELDRTPLLPETASSDEELCTESEEKQPLYKLNRKNKSEGFDSGTTAVVCVIYKGDIIVANAGDSRCVLSRQGEAYPLSFDHKPTDIEELKRIDKAGGTVGLDGRVNSGLNLSRAIGDHIYKLNKELPLQEQMISALPDINSTTLQSGDSFILLACDGIFNVMDNQEAITFVQNRLDKINLSKEGPSALARICEELCQGCLADDTNNDGSGCDNMTAIIVVPDISSSDSKPNSNSNSSRKRKSSDSTDSSKRLKSGSIDSC</sequence>
<evidence type="ECO:0000256" key="3">
    <source>
        <dbReference type="ARBA" id="ARBA00013081"/>
    </source>
</evidence>
<feature type="compositionally biased region" description="Polar residues" evidence="9">
    <location>
        <begin position="76"/>
        <end position="85"/>
    </location>
</feature>
<reference evidence="11 12" key="1">
    <citation type="journal article" date="2023" name="BMC Biol.">
        <title>The compact genome of the sponge Oopsacas minuta (Hexactinellida) is lacking key metazoan core genes.</title>
        <authorList>
            <person name="Santini S."/>
            <person name="Schenkelaars Q."/>
            <person name="Jourda C."/>
            <person name="Duchesne M."/>
            <person name="Belahbib H."/>
            <person name="Rocher C."/>
            <person name="Selva M."/>
            <person name="Riesgo A."/>
            <person name="Vervoort M."/>
            <person name="Leys S.P."/>
            <person name="Kodjabachian L."/>
            <person name="Le Bivic A."/>
            <person name="Borchiellini C."/>
            <person name="Claverie J.M."/>
            <person name="Renard E."/>
        </authorList>
    </citation>
    <scope>NUCLEOTIDE SEQUENCE [LARGE SCALE GENOMIC DNA]</scope>
    <source>
        <strain evidence="11">SPO-2</strain>
    </source>
</reference>
<accession>A0AAV7K6Y8</accession>
<evidence type="ECO:0000313" key="12">
    <source>
        <dbReference type="Proteomes" id="UP001165289"/>
    </source>
</evidence>
<feature type="region of interest" description="Disordered" evidence="9">
    <location>
        <begin position="116"/>
        <end position="178"/>
    </location>
</feature>
<dbReference type="SMART" id="SM00332">
    <property type="entry name" value="PP2Cc"/>
    <property type="match status" value="1"/>
</dbReference>
<protein>
    <recommendedName>
        <fullName evidence="3">protein-serine/threonine phosphatase</fullName>
        <ecNumber evidence="3">3.1.3.16</ecNumber>
    </recommendedName>
</protein>
<dbReference type="SUPFAM" id="SSF81606">
    <property type="entry name" value="PP2C-like"/>
    <property type="match status" value="1"/>
</dbReference>
<evidence type="ECO:0000256" key="4">
    <source>
        <dbReference type="ARBA" id="ARBA00022723"/>
    </source>
</evidence>
<dbReference type="EC" id="3.1.3.16" evidence="3"/>
<evidence type="ECO:0000313" key="11">
    <source>
        <dbReference type="EMBL" id="KAI6657032.1"/>
    </source>
</evidence>
<feature type="compositionally biased region" description="Basic and acidic residues" evidence="9">
    <location>
        <begin position="147"/>
        <end position="158"/>
    </location>
</feature>
<name>A0AAV7K6Y8_9METZ</name>
<comment type="caution">
    <text evidence="11">The sequence shown here is derived from an EMBL/GenBank/DDBJ whole genome shotgun (WGS) entry which is preliminary data.</text>
</comment>
<dbReference type="PANTHER" id="PTHR13832:SF803">
    <property type="entry name" value="PROTEIN PHOSPHATASE 1G"/>
    <property type="match status" value="1"/>
</dbReference>
<feature type="region of interest" description="Disordered" evidence="9">
    <location>
        <begin position="1"/>
        <end position="97"/>
    </location>
</feature>
<dbReference type="PROSITE" id="PS51746">
    <property type="entry name" value="PPM_2"/>
    <property type="match status" value="1"/>
</dbReference>
<dbReference type="GO" id="GO:0004722">
    <property type="term" value="F:protein serine/threonine phosphatase activity"/>
    <property type="evidence" value="ECO:0007669"/>
    <property type="project" value="UniProtKB-EC"/>
</dbReference>
<evidence type="ECO:0000256" key="7">
    <source>
        <dbReference type="ARBA" id="ARBA00022912"/>
    </source>
</evidence>
<dbReference type="PANTHER" id="PTHR13832">
    <property type="entry name" value="PROTEIN PHOSPHATASE 2C"/>
    <property type="match status" value="1"/>
</dbReference>
<keyword evidence="4" id="KW-0479">Metal-binding</keyword>
<keyword evidence="8" id="KW-0464">Manganese</keyword>
<evidence type="ECO:0000256" key="2">
    <source>
        <dbReference type="ARBA" id="ARBA00006702"/>
    </source>
</evidence>
<evidence type="ECO:0000256" key="5">
    <source>
        <dbReference type="ARBA" id="ARBA00022801"/>
    </source>
</evidence>
<feature type="compositionally biased region" description="Low complexity" evidence="9">
    <location>
        <begin position="376"/>
        <end position="390"/>
    </location>
</feature>
<keyword evidence="12" id="KW-1185">Reference proteome</keyword>
<feature type="region of interest" description="Disordered" evidence="9">
    <location>
        <begin position="376"/>
        <end position="414"/>
    </location>
</feature>
<gene>
    <name evidence="11" type="ORF">LOD99_11222</name>
</gene>
<evidence type="ECO:0000259" key="10">
    <source>
        <dbReference type="PROSITE" id="PS51746"/>
    </source>
</evidence>
<evidence type="ECO:0000256" key="9">
    <source>
        <dbReference type="SAM" id="MobiDB-lite"/>
    </source>
</evidence>
<feature type="domain" description="PPM-type phosphatase" evidence="10">
    <location>
        <begin position="116"/>
        <end position="375"/>
    </location>
</feature>
<dbReference type="EMBL" id="JAKMXF010000127">
    <property type="protein sequence ID" value="KAI6657032.1"/>
    <property type="molecule type" value="Genomic_DNA"/>
</dbReference>
<dbReference type="InterPro" id="IPR001932">
    <property type="entry name" value="PPM-type_phosphatase-like_dom"/>
</dbReference>
<organism evidence="11 12">
    <name type="scientific">Oopsacas minuta</name>
    <dbReference type="NCBI Taxonomy" id="111878"/>
    <lineage>
        <taxon>Eukaryota</taxon>
        <taxon>Metazoa</taxon>
        <taxon>Porifera</taxon>
        <taxon>Hexactinellida</taxon>
        <taxon>Hexasterophora</taxon>
        <taxon>Lyssacinosida</taxon>
        <taxon>Leucopsacidae</taxon>
        <taxon>Oopsacas</taxon>
    </lineage>
</organism>
<dbReference type="Proteomes" id="UP001165289">
    <property type="component" value="Unassembled WGS sequence"/>
</dbReference>
<keyword evidence="7" id="KW-0904">Protein phosphatase</keyword>
<dbReference type="AlphaFoldDB" id="A0AAV7K6Y8"/>
<evidence type="ECO:0000256" key="8">
    <source>
        <dbReference type="ARBA" id="ARBA00023211"/>
    </source>
</evidence>
<dbReference type="Pfam" id="PF00481">
    <property type="entry name" value="PP2C"/>
    <property type="match status" value="1"/>
</dbReference>
<comment type="similarity">
    <text evidence="2">Belongs to the PP2C family.</text>
</comment>
<keyword evidence="5" id="KW-0378">Hydrolase</keyword>
<feature type="compositionally biased region" description="Acidic residues" evidence="9">
    <location>
        <begin position="36"/>
        <end position="51"/>
    </location>
</feature>
<dbReference type="InterPro" id="IPR036457">
    <property type="entry name" value="PPM-type-like_dom_sf"/>
</dbReference>
<keyword evidence="6" id="KW-0460">Magnesium</keyword>
<dbReference type="InterPro" id="IPR015655">
    <property type="entry name" value="PP2C"/>
</dbReference>
<comment type="cofactor">
    <cofactor evidence="1">
        <name>Mn(2+)</name>
        <dbReference type="ChEBI" id="CHEBI:29035"/>
    </cofactor>
</comment>
<proteinExistence type="inferred from homology"/>